<reference evidence="1 2" key="1">
    <citation type="journal article" date="2016" name="Mol. Biol. Evol.">
        <title>Comparative Genomics of Early-Diverging Mushroom-Forming Fungi Provides Insights into the Origins of Lignocellulose Decay Capabilities.</title>
        <authorList>
            <person name="Nagy L.G."/>
            <person name="Riley R."/>
            <person name="Tritt A."/>
            <person name="Adam C."/>
            <person name="Daum C."/>
            <person name="Floudas D."/>
            <person name="Sun H."/>
            <person name="Yadav J.S."/>
            <person name="Pangilinan J."/>
            <person name="Larsson K.H."/>
            <person name="Matsuura K."/>
            <person name="Barry K."/>
            <person name="Labutti K."/>
            <person name="Kuo R."/>
            <person name="Ohm R.A."/>
            <person name="Bhattacharya S.S."/>
            <person name="Shirouzu T."/>
            <person name="Yoshinaga Y."/>
            <person name="Martin F.M."/>
            <person name="Grigoriev I.V."/>
            <person name="Hibbett D.S."/>
        </authorList>
    </citation>
    <scope>NUCLEOTIDE SEQUENCE [LARGE SCALE GENOMIC DNA]</scope>
    <source>
        <strain evidence="1 2">HHB12733</strain>
    </source>
</reference>
<accession>A0A165IME4</accession>
<name>A0A165IME4_9BASI</name>
<dbReference type="OrthoDB" id="10369614at2759"/>
<sequence length="284" mass="31340">MSAPLPPEVLLEVLDHISGPPLAFPDPESVETLLALCLTSRSFYPHAAQALYTALSITSFSALGKLSESGVPAGRRVRALFFSRRARLMAGAHPPAERLLSLLAPTLQRVVFEGHTPSPLDAYLSRMALLQEVAFTRQATELWGLAPVYLEPCPGVKRLALHDYWTDEYHVTRICALFPGVVELVLACDVGAELVREVLKTCTHIRKVTILRPRARPGDDWHAPLQTNFDPEVEKKKALGVESRERGTHIWELSAPEEDGEQPPSWAPGCVRAGDCWDLGGVEW</sequence>
<dbReference type="InParanoid" id="A0A165IME4"/>
<evidence type="ECO:0000313" key="2">
    <source>
        <dbReference type="Proteomes" id="UP000076842"/>
    </source>
</evidence>
<keyword evidence="2" id="KW-1185">Reference proteome</keyword>
<evidence type="ECO:0000313" key="1">
    <source>
        <dbReference type="EMBL" id="KZT60765.1"/>
    </source>
</evidence>
<evidence type="ECO:0008006" key="3">
    <source>
        <dbReference type="Google" id="ProtNLM"/>
    </source>
</evidence>
<dbReference type="EMBL" id="KV423928">
    <property type="protein sequence ID" value="KZT60765.1"/>
    <property type="molecule type" value="Genomic_DNA"/>
</dbReference>
<protein>
    <recommendedName>
        <fullName evidence="3">F-box domain-containing protein</fullName>
    </recommendedName>
</protein>
<dbReference type="AlphaFoldDB" id="A0A165IME4"/>
<dbReference type="Proteomes" id="UP000076842">
    <property type="component" value="Unassembled WGS sequence"/>
</dbReference>
<gene>
    <name evidence="1" type="ORF">CALCODRAFT_480430</name>
</gene>
<proteinExistence type="predicted"/>
<organism evidence="1 2">
    <name type="scientific">Calocera cornea HHB12733</name>
    <dbReference type="NCBI Taxonomy" id="1353952"/>
    <lineage>
        <taxon>Eukaryota</taxon>
        <taxon>Fungi</taxon>
        <taxon>Dikarya</taxon>
        <taxon>Basidiomycota</taxon>
        <taxon>Agaricomycotina</taxon>
        <taxon>Dacrymycetes</taxon>
        <taxon>Dacrymycetales</taxon>
        <taxon>Dacrymycetaceae</taxon>
        <taxon>Calocera</taxon>
    </lineage>
</organism>